<reference evidence="2" key="2">
    <citation type="journal article" date="2017" name="Nat. Commun.">
        <title>Single-virus genomics reveals hidden cosmopolitan and abundant viruses.</title>
        <authorList>
            <person name="Martinez-Hernandez F."/>
            <person name="Fornas O."/>
            <person name="Lluesma Gomez M."/>
            <person name="Bolduc B."/>
            <person name="de la Cruz Pena M.J."/>
            <person name="Martinez J.M."/>
            <person name="Anton J."/>
            <person name="Gasol J.M."/>
            <person name="Rosselli R."/>
            <person name="Rodriguez-Valera F."/>
            <person name="Sullivan M.B."/>
            <person name="Acinas S.G."/>
            <person name="Martinez-Garcia M."/>
        </authorList>
    </citation>
    <scope>NUCLEOTIDE SEQUENCE</scope>
</reference>
<dbReference type="EMBL" id="KY052823">
    <property type="protein sequence ID" value="ASF00245.1"/>
    <property type="molecule type" value="Genomic_DNA"/>
</dbReference>
<name>A0A218MLU9_9VIRU</name>
<evidence type="ECO:0000313" key="2">
    <source>
        <dbReference type="EMBL" id="ASF00245.1"/>
    </source>
</evidence>
<dbReference type="InterPro" id="IPR020290">
    <property type="entry name" value="Gp88"/>
</dbReference>
<proteinExistence type="predicted"/>
<accession>A0A218MLU9</accession>
<feature type="domain" description="Gene product 88" evidence="1">
    <location>
        <begin position="29"/>
        <end position="158"/>
    </location>
</feature>
<reference evidence="2" key="1">
    <citation type="submission" date="2016-10" db="EMBL/GenBank/DDBJ databases">
        <authorList>
            <person name="Varghese N."/>
        </authorList>
    </citation>
    <scope>NUCLEOTIDE SEQUENCE</scope>
</reference>
<dbReference type="Pfam" id="PF17338">
    <property type="entry name" value="GP88"/>
    <property type="match status" value="1"/>
</dbReference>
<evidence type="ECO:0000259" key="1">
    <source>
        <dbReference type="Pfam" id="PF17338"/>
    </source>
</evidence>
<protein>
    <recommendedName>
        <fullName evidence="1">Gene product 88 domain-containing protein</fullName>
    </recommendedName>
</protein>
<organism evidence="2">
    <name type="scientific">uncultured virus</name>
    <dbReference type="NCBI Taxonomy" id="340016"/>
    <lineage>
        <taxon>Viruses</taxon>
        <taxon>environmental samples</taxon>
    </lineage>
</organism>
<sequence length="211" mass="24687">MKLKEIEEKIGTLSNPSKMPSYAWGIPIQYCKTGAKLAEIKGTICNKCYAGKGCYVFPVVKAMYEKRYQAIEMVEWVDYMAELITQKYKNKKEKDRYHRWFDSGDVQSYAHLMKIFEVCELTPHIRYWLATREYQIIDKVDVKDVPKNLCLRVSTTKVDSPPPKFWKWTSGVHKDKKAIGRECPAYKQDGECGSCRACWSRKVKQVSYKEH</sequence>